<evidence type="ECO:0000256" key="1">
    <source>
        <dbReference type="ARBA" id="ARBA00023172"/>
    </source>
</evidence>
<evidence type="ECO:0000259" key="2">
    <source>
        <dbReference type="PROSITE" id="PS51898"/>
    </source>
</evidence>
<dbReference type="EMBL" id="CP089291">
    <property type="protein sequence ID" value="UOF92943.1"/>
    <property type="molecule type" value="Genomic_DNA"/>
</dbReference>
<dbReference type="Gene3D" id="1.10.443.10">
    <property type="entry name" value="Intergrase catalytic core"/>
    <property type="match status" value="1"/>
</dbReference>
<gene>
    <name evidence="3" type="ORF">LSG31_20485</name>
</gene>
<evidence type="ECO:0000313" key="4">
    <source>
        <dbReference type="Proteomes" id="UP000830167"/>
    </source>
</evidence>
<dbReference type="Pfam" id="PF00589">
    <property type="entry name" value="Phage_integrase"/>
    <property type="match status" value="1"/>
</dbReference>
<feature type="domain" description="Tyr recombinase" evidence="2">
    <location>
        <begin position="1"/>
        <end position="55"/>
    </location>
</feature>
<dbReference type="InterPro" id="IPR002104">
    <property type="entry name" value="Integrase_catalytic"/>
</dbReference>
<name>A0ABY4CUN1_9BACL</name>
<dbReference type="RefSeq" id="WP_430734294.1">
    <property type="nucleotide sequence ID" value="NZ_CP089291.1"/>
</dbReference>
<accession>A0ABY4CUN1</accession>
<keyword evidence="1" id="KW-0233">DNA recombination</keyword>
<dbReference type="InterPro" id="IPR013762">
    <property type="entry name" value="Integrase-like_cat_sf"/>
</dbReference>
<sequence length="78" mass="9103">MKWGAPYFRHTHATLLLESQVPLKVVSERLGHSSITLTANTYSHVTENIQKNSRRTIRSYTISEELKKFVTYLLLRIK</sequence>
<dbReference type="InterPro" id="IPR011010">
    <property type="entry name" value="DNA_brk_join_enz"/>
</dbReference>
<dbReference type="SUPFAM" id="SSF56349">
    <property type="entry name" value="DNA breaking-rejoining enzymes"/>
    <property type="match status" value="1"/>
</dbReference>
<reference evidence="3" key="1">
    <citation type="submission" date="2021-12" db="EMBL/GenBank/DDBJ databases">
        <title>Alicyclobacillaceae gen. nov., sp. nov., isolated from chalcocite enrichment system.</title>
        <authorList>
            <person name="Jiang Z."/>
        </authorList>
    </citation>
    <scope>NUCLEOTIDE SEQUENCE</scope>
    <source>
        <strain evidence="3">MYW30-H2</strain>
    </source>
</reference>
<dbReference type="Proteomes" id="UP000830167">
    <property type="component" value="Chromosome"/>
</dbReference>
<protein>
    <submittedName>
        <fullName evidence="3">Tyrosine-type recombinase/integrase</fullName>
    </submittedName>
</protein>
<dbReference type="PROSITE" id="PS51898">
    <property type="entry name" value="TYR_RECOMBINASE"/>
    <property type="match status" value="1"/>
</dbReference>
<keyword evidence="4" id="KW-1185">Reference proteome</keyword>
<organism evidence="3 4">
    <name type="scientific">Fodinisporobacter ferrooxydans</name>
    <dbReference type="NCBI Taxonomy" id="2901836"/>
    <lineage>
        <taxon>Bacteria</taxon>
        <taxon>Bacillati</taxon>
        <taxon>Bacillota</taxon>
        <taxon>Bacilli</taxon>
        <taxon>Bacillales</taxon>
        <taxon>Alicyclobacillaceae</taxon>
        <taxon>Fodinisporobacter</taxon>
    </lineage>
</organism>
<proteinExistence type="predicted"/>
<evidence type="ECO:0000313" key="3">
    <source>
        <dbReference type="EMBL" id="UOF92943.1"/>
    </source>
</evidence>